<dbReference type="PROSITE" id="PS50878">
    <property type="entry name" value="RT_POL"/>
    <property type="match status" value="1"/>
</dbReference>
<dbReference type="OrthoDB" id="1728428at2759"/>
<dbReference type="AlphaFoldDB" id="A0A1R3JCV6"/>
<reference evidence="3" key="1">
    <citation type="submission" date="2013-09" db="EMBL/GenBank/DDBJ databases">
        <title>Corchorus olitorius genome sequencing.</title>
        <authorList>
            <person name="Alam M."/>
            <person name="Haque M.S."/>
            <person name="Islam M.S."/>
            <person name="Emdad E.M."/>
            <person name="Islam M.M."/>
            <person name="Ahmed B."/>
            <person name="Halim A."/>
            <person name="Hossen Q.M.M."/>
            <person name="Hossain M.Z."/>
            <person name="Ahmed R."/>
            <person name="Khan M.M."/>
            <person name="Islam R."/>
            <person name="Rashid M.M."/>
            <person name="Khan S.A."/>
            <person name="Rahman M.S."/>
            <person name="Alam M."/>
            <person name="Yahiya A.S."/>
            <person name="Khan M.S."/>
            <person name="Azam M.S."/>
            <person name="Haque T."/>
            <person name="Lashkar M.Z.H."/>
            <person name="Akhand A.I."/>
            <person name="Morshed G."/>
            <person name="Roy S."/>
            <person name="Uddin K.S."/>
            <person name="Rabeya T."/>
            <person name="Hossain A.S."/>
            <person name="Chowdhury A."/>
            <person name="Snigdha A.R."/>
            <person name="Mortoza M.S."/>
            <person name="Matin S.A."/>
            <person name="Hoque S.M.E."/>
            <person name="Islam M.K."/>
            <person name="Roy D.K."/>
            <person name="Haider R."/>
            <person name="Moosa M.M."/>
            <person name="Elias S.M."/>
            <person name="Hasan A.M."/>
            <person name="Jahan S."/>
            <person name="Shafiuddin M."/>
            <person name="Mahmood N."/>
            <person name="Shommy N.S."/>
        </authorList>
    </citation>
    <scope>NUCLEOTIDE SEQUENCE [LARGE SCALE GENOMIC DNA]</scope>
    <source>
        <strain evidence="3">cv. O-4</strain>
    </source>
</reference>
<feature type="domain" description="Reverse transcriptase" evidence="1">
    <location>
        <begin position="1"/>
        <end position="149"/>
    </location>
</feature>
<protein>
    <submittedName>
        <fullName evidence="2">Reverse transcriptase</fullName>
    </submittedName>
</protein>
<dbReference type="STRING" id="93759.A0A1R3JCV6"/>
<keyword evidence="3" id="KW-1185">Reference proteome</keyword>
<comment type="caution">
    <text evidence="2">The sequence shown here is derived from an EMBL/GenBank/DDBJ whole genome shotgun (WGS) entry which is preliminary data.</text>
</comment>
<keyword evidence="2" id="KW-0808">Transferase</keyword>
<evidence type="ECO:0000313" key="2">
    <source>
        <dbReference type="EMBL" id="OMO92659.1"/>
    </source>
</evidence>
<name>A0A1R3JCV6_9ROSI</name>
<dbReference type="EMBL" id="AWUE01016339">
    <property type="protein sequence ID" value="OMO92659.1"/>
    <property type="molecule type" value="Genomic_DNA"/>
</dbReference>
<dbReference type="PANTHER" id="PTHR33116:SF70">
    <property type="entry name" value="NON-LTR RETROELEMENT REVERSE TRANSCRIPTASE-LIKE PROTEIN"/>
    <property type="match status" value="1"/>
</dbReference>
<keyword evidence="2" id="KW-0548">Nucleotidyltransferase</keyword>
<organism evidence="2 3">
    <name type="scientific">Corchorus olitorius</name>
    <dbReference type="NCBI Taxonomy" id="93759"/>
    <lineage>
        <taxon>Eukaryota</taxon>
        <taxon>Viridiplantae</taxon>
        <taxon>Streptophyta</taxon>
        <taxon>Embryophyta</taxon>
        <taxon>Tracheophyta</taxon>
        <taxon>Spermatophyta</taxon>
        <taxon>Magnoliopsida</taxon>
        <taxon>eudicotyledons</taxon>
        <taxon>Gunneridae</taxon>
        <taxon>Pentapetalae</taxon>
        <taxon>rosids</taxon>
        <taxon>malvids</taxon>
        <taxon>Malvales</taxon>
        <taxon>Malvaceae</taxon>
        <taxon>Grewioideae</taxon>
        <taxon>Apeibeae</taxon>
        <taxon>Corchorus</taxon>
    </lineage>
</organism>
<dbReference type="PANTHER" id="PTHR33116">
    <property type="entry name" value="REVERSE TRANSCRIPTASE ZINC-BINDING DOMAIN-CONTAINING PROTEIN-RELATED-RELATED"/>
    <property type="match status" value="1"/>
</dbReference>
<keyword evidence="2" id="KW-0695">RNA-directed DNA polymerase</keyword>
<dbReference type="Proteomes" id="UP000187203">
    <property type="component" value="Unassembled WGS sequence"/>
</dbReference>
<gene>
    <name evidence="2" type="ORF">COLO4_17415</name>
</gene>
<proteinExistence type="predicted"/>
<dbReference type="SUPFAM" id="SSF56672">
    <property type="entry name" value="DNA/RNA polymerases"/>
    <property type="match status" value="1"/>
</dbReference>
<dbReference type="InterPro" id="IPR043502">
    <property type="entry name" value="DNA/RNA_pol_sf"/>
</dbReference>
<evidence type="ECO:0000313" key="3">
    <source>
        <dbReference type="Proteomes" id="UP000187203"/>
    </source>
</evidence>
<accession>A0A1R3JCV6</accession>
<dbReference type="GO" id="GO:0003964">
    <property type="term" value="F:RNA-directed DNA polymerase activity"/>
    <property type="evidence" value="ECO:0007669"/>
    <property type="project" value="UniProtKB-KW"/>
</dbReference>
<dbReference type="InterPro" id="IPR000477">
    <property type="entry name" value="RT_dom"/>
</dbReference>
<dbReference type="Pfam" id="PF00078">
    <property type="entry name" value="RVT_1"/>
    <property type="match status" value="1"/>
</dbReference>
<evidence type="ECO:0000259" key="1">
    <source>
        <dbReference type="PROSITE" id="PS50878"/>
    </source>
</evidence>
<sequence length="300" mass="34211">MFCISNMDIAVVWNGEVLPAFRPERGLRQGDPLSSYLFIMVMERLSHMILEKVGLKLWQPVKVSRSGPSISYLFFADDLMLFNVAEHAQVEVVRDTLTEFSNASGLHVNLEKSKLWMSPNVPIDKARSLSRSCGIPLASELGTYLGVPIIHGRVSKVTYKHVIDKVLRRLDNWKGKVLNYAGRKTLIQSTLNSLPIYTMQTAMLPVSVCDRLDQCNRNFLWSGEADRSQGHLVSWDRICRPKGNGGLGLRKARISNLALLAKIGWKLQYWALFIHMAGYFEDSRLCSKGYTVENWRWKEY</sequence>